<proteinExistence type="inferred from homology"/>
<evidence type="ECO:0000256" key="1">
    <source>
        <dbReference type="ARBA" id="ARBA00012856"/>
    </source>
</evidence>
<protein>
    <recommendedName>
        <fullName evidence="8">Dihydromonapterin reductase</fullName>
        <ecNumber evidence="1">1.5.1.3</ecNumber>
        <ecNumber evidence="7">1.5.1.50</ecNumber>
    </recommendedName>
    <alternativeName>
        <fullName evidence="9">Dihydrofolate reductase</fullName>
    </alternativeName>
</protein>
<evidence type="ECO:0000313" key="13">
    <source>
        <dbReference type="Proteomes" id="UP000294546"/>
    </source>
</evidence>
<dbReference type="EMBL" id="SMFU01000008">
    <property type="protein sequence ID" value="TCK07513.1"/>
    <property type="molecule type" value="Genomic_DNA"/>
</dbReference>
<keyword evidence="2" id="KW-0554">One-carbon metabolism</keyword>
<dbReference type="InterPro" id="IPR002347">
    <property type="entry name" value="SDR_fam"/>
</dbReference>
<dbReference type="NCBIfam" id="NF005066">
    <property type="entry name" value="PRK06483.1"/>
    <property type="match status" value="1"/>
</dbReference>
<comment type="function">
    <text evidence="5">Catalyzes the reduction of dihydromonapterin to tetrahydromonapterin. Also has lower activity with dihydrofolate.</text>
</comment>
<dbReference type="Gene3D" id="3.40.50.720">
    <property type="entry name" value="NAD(P)-binding Rossmann-like Domain"/>
    <property type="match status" value="1"/>
</dbReference>
<accession>A0A4R1GK03</accession>
<comment type="catalytic activity">
    <reaction evidence="11">
        <text>7,8-dihydromonapterin + NADPH + H(+) = 5,6,7,8-tetrahydromonapterin + NADP(+)</text>
        <dbReference type="Rhea" id="RHEA:34847"/>
        <dbReference type="ChEBI" id="CHEBI:15378"/>
        <dbReference type="ChEBI" id="CHEBI:57783"/>
        <dbReference type="ChEBI" id="CHEBI:58349"/>
        <dbReference type="ChEBI" id="CHEBI:71175"/>
        <dbReference type="ChEBI" id="CHEBI:71177"/>
        <dbReference type="EC" id="1.5.1.50"/>
    </reaction>
</comment>
<evidence type="ECO:0000256" key="4">
    <source>
        <dbReference type="ARBA" id="ARBA00023002"/>
    </source>
</evidence>
<evidence type="ECO:0000313" key="12">
    <source>
        <dbReference type="EMBL" id="TCK07513.1"/>
    </source>
</evidence>
<dbReference type="EC" id="1.5.1.50" evidence="7"/>
<evidence type="ECO:0000256" key="6">
    <source>
        <dbReference type="ARBA" id="ARBA00038212"/>
    </source>
</evidence>
<dbReference type="PRINTS" id="PR00081">
    <property type="entry name" value="GDHRDH"/>
</dbReference>
<evidence type="ECO:0000256" key="3">
    <source>
        <dbReference type="ARBA" id="ARBA00022857"/>
    </source>
</evidence>
<dbReference type="Pfam" id="PF00106">
    <property type="entry name" value="adh_short"/>
    <property type="match status" value="1"/>
</dbReference>
<comment type="catalytic activity">
    <reaction evidence="10">
        <text>(6S)-5,6,7,8-tetrahydrofolate + NADP(+) = 7,8-dihydrofolate + NADPH + H(+)</text>
        <dbReference type="Rhea" id="RHEA:15009"/>
        <dbReference type="ChEBI" id="CHEBI:15378"/>
        <dbReference type="ChEBI" id="CHEBI:57451"/>
        <dbReference type="ChEBI" id="CHEBI:57453"/>
        <dbReference type="ChEBI" id="CHEBI:57783"/>
        <dbReference type="ChEBI" id="CHEBI:58349"/>
        <dbReference type="EC" id="1.5.1.3"/>
    </reaction>
</comment>
<evidence type="ECO:0000256" key="5">
    <source>
        <dbReference type="ARBA" id="ARBA00037508"/>
    </source>
</evidence>
<dbReference type="AlphaFoldDB" id="A0A4R1GK03"/>
<evidence type="ECO:0000256" key="11">
    <source>
        <dbReference type="ARBA" id="ARBA00049376"/>
    </source>
</evidence>
<dbReference type="RefSeq" id="WP_207894839.1">
    <property type="nucleotide sequence ID" value="NZ_SMFU01000008.1"/>
</dbReference>
<keyword evidence="13" id="KW-1185">Reference proteome</keyword>
<comment type="caution">
    <text evidence="12">The sequence shown here is derived from an EMBL/GenBank/DDBJ whole genome shotgun (WGS) entry which is preliminary data.</text>
</comment>
<dbReference type="EC" id="1.5.1.3" evidence="1"/>
<dbReference type="PANTHER" id="PTHR43639">
    <property type="entry name" value="OXIDOREDUCTASE, SHORT-CHAIN DEHYDROGENASE/REDUCTASE FAMILY (AFU_ORTHOLOGUE AFUA_5G02870)"/>
    <property type="match status" value="1"/>
</dbReference>
<dbReference type="PROSITE" id="PS00061">
    <property type="entry name" value="ADH_SHORT"/>
    <property type="match status" value="1"/>
</dbReference>
<evidence type="ECO:0000256" key="2">
    <source>
        <dbReference type="ARBA" id="ARBA00022563"/>
    </source>
</evidence>
<dbReference type="SUPFAM" id="SSF51735">
    <property type="entry name" value="NAD(P)-binding Rossmann-fold domains"/>
    <property type="match status" value="1"/>
</dbReference>
<dbReference type="PANTHER" id="PTHR43639:SF6">
    <property type="entry name" value="DIHYDROMONAPTERIN REDUCTASE"/>
    <property type="match status" value="1"/>
</dbReference>
<dbReference type="GO" id="GO:0006730">
    <property type="term" value="P:one-carbon metabolic process"/>
    <property type="evidence" value="ECO:0007669"/>
    <property type="project" value="UniProtKB-KW"/>
</dbReference>
<gene>
    <name evidence="12" type="ORF">CLV83_2382</name>
</gene>
<organism evidence="12 13">
    <name type="scientific">Marinobacterium mangrovicola</name>
    <dbReference type="NCBI Taxonomy" id="1476959"/>
    <lineage>
        <taxon>Bacteria</taxon>
        <taxon>Pseudomonadati</taxon>
        <taxon>Pseudomonadota</taxon>
        <taxon>Gammaproteobacteria</taxon>
        <taxon>Oceanospirillales</taxon>
        <taxon>Oceanospirillaceae</taxon>
        <taxon>Marinobacterium</taxon>
    </lineage>
</organism>
<dbReference type="GO" id="GO:0004146">
    <property type="term" value="F:dihydrofolate reductase activity"/>
    <property type="evidence" value="ECO:0007669"/>
    <property type="project" value="UniProtKB-EC"/>
</dbReference>
<name>A0A4R1GK03_9GAMM</name>
<comment type="similarity">
    <text evidence="6">Belongs to the short-chain dehydrogenases/reductases (SDR) family. FolM subfamily.</text>
</comment>
<evidence type="ECO:0000256" key="10">
    <source>
        <dbReference type="ARBA" id="ARBA00048873"/>
    </source>
</evidence>
<keyword evidence="4" id="KW-0560">Oxidoreductase</keyword>
<evidence type="ECO:0000256" key="8">
    <source>
        <dbReference type="ARBA" id="ARBA00039631"/>
    </source>
</evidence>
<evidence type="ECO:0000256" key="9">
    <source>
        <dbReference type="ARBA" id="ARBA00042299"/>
    </source>
</evidence>
<reference evidence="12 13" key="1">
    <citation type="submission" date="2019-03" db="EMBL/GenBank/DDBJ databases">
        <title>Genomic Encyclopedia of Archaeal and Bacterial Type Strains, Phase II (KMG-II): from individual species to whole genera.</title>
        <authorList>
            <person name="Goeker M."/>
        </authorList>
    </citation>
    <scope>NUCLEOTIDE SEQUENCE [LARGE SCALE GENOMIC DNA]</scope>
    <source>
        <strain evidence="12 13">DSM 27697</strain>
    </source>
</reference>
<dbReference type="Proteomes" id="UP000294546">
    <property type="component" value="Unassembled WGS sequence"/>
</dbReference>
<dbReference type="InterPro" id="IPR020904">
    <property type="entry name" value="Sc_DH/Rdtase_CS"/>
</dbReference>
<sequence length="235" mass="25778">MMDKPGILITGGAQRLGLHCAKRLVQQGHPVIITCRHWREEWERSPLEGIEVIVADFSSVAGIQALIDEIDRRRLNLRAIIHNASAWMDDSAGAEAMQQMMMVHVQAPYLINQAAQRWFDPDKPGDIIHMTDFIAGQGSPRHIAYSASKAALENLTLSFAGLLAPGIKVNSIAPSMIMFNASDDEAYRVKTLAKSALGIEPGAEVVFQAVSYLLDNPYVTGSCLELNGGRNVKKR</sequence>
<keyword evidence="3" id="KW-0521">NADP</keyword>
<evidence type="ECO:0000256" key="7">
    <source>
        <dbReference type="ARBA" id="ARBA00039145"/>
    </source>
</evidence>
<dbReference type="InterPro" id="IPR036291">
    <property type="entry name" value="NAD(P)-bd_dom_sf"/>
</dbReference>